<name>A0ABV7I4G5_9HYPH</name>
<evidence type="ECO:0000313" key="1">
    <source>
        <dbReference type="EMBL" id="MFC3163086.1"/>
    </source>
</evidence>
<comment type="caution">
    <text evidence="1">The sequence shown here is derived from an EMBL/GenBank/DDBJ whole genome shotgun (WGS) entry which is preliminary data.</text>
</comment>
<accession>A0ABV7I4G5</accession>
<reference evidence="2" key="1">
    <citation type="journal article" date="2019" name="Int. J. Syst. Evol. Microbiol.">
        <title>The Global Catalogue of Microorganisms (GCM) 10K type strain sequencing project: providing services to taxonomists for standard genome sequencing and annotation.</title>
        <authorList>
            <consortium name="The Broad Institute Genomics Platform"/>
            <consortium name="The Broad Institute Genome Sequencing Center for Infectious Disease"/>
            <person name="Wu L."/>
            <person name="Ma J."/>
        </authorList>
    </citation>
    <scope>NUCLEOTIDE SEQUENCE [LARGE SCALE GENOMIC DNA]</scope>
    <source>
        <strain evidence="2">KCTC 52231</strain>
    </source>
</reference>
<proteinExistence type="predicted"/>
<dbReference type="Pfam" id="PF06892">
    <property type="entry name" value="Phage_CP76"/>
    <property type="match status" value="1"/>
</dbReference>
<dbReference type="InterPro" id="IPR009679">
    <property type="entry name" value="Phage_186_CII-like"/>
</dbReference>
<gene>
    <name evidence="1" type="ORF">ACFOHV_07315</name>
</gene>
<organism evidence="1 2">
    <name type="scientific">Ciceribacter thiooxidans</name>
    <dbReference type="NCBI Taxonomy" id="1969821"/>
    <lineage>
        <taxon>Bacteria</taxon>
        <taxon>Pseudomonadati</taxon>
        <taxon>Pseudomonadota</taxon>
        <taxon>Alphaproteobacteria</taxon>
        <taxon>Hyphomicrobiales</taxon>
        <taxon>Rhizobiaceae</taxon>
        <taxon>Ciceribacter</taxon>
    </lineage>
</organism>
<protein>
    <submittedName>
        <fullName evidence="1">Phage regulatory CII family protein</fullName>
    </submittedName>
</protein>
<dbReference type="RefSeq" id="WP_182305419.1">
    <property type="nucleotide sequence ID" value="NZ_CP059896.1"/>
</dbReference>
<dbReference type="Proteomes" id="UP001595647">
    <property type="component" value="Unassembled WGS sequence"/>
</dbReference>
<dbReference type="EMBL" id="JBHRTG010000007">
    <property type="protein sequence ID" value="MFC3163086.1"/>
    <property type="molecule type" value="Genomic_DNA"/>
</dbReference>
<sequence length="163" mass="17155">MDAFLFRLKAAQFDLIEACCGIERAAEKCGYGKTTVGRWKDRNDPTVMPIPAVVALEADCGRAFVTAVMAAANGRRITDPEDEKAKQAGILSAHADLMQRMASLAGDVATAYADGVVSPTEAHIIDRGASEAERSLSDFRNSIAVVKAAGGERGGLKIVGEGD</sequence>
<keyword evidence="2" id="KW-1185">Reference proteome</keyword>
<evidence type="ECO:0000313" key="2">
    <source>
        <dbReference type="Proteomes" id="UP001595647"/>
    </source>
</evidence>